<dbReference type="NCBIfam" id="TIGR00229">
    <property type="entry name" value="sensory_box"/>
    <property type="match status" value="1"/>
</dbReference>
<dbReference type="GO" id="GO:0052621">
    <property type="term" value="F:diguanylate cyclase activity"/>
    <property type="evidence" value="ECO:0007669"/>
    <property type="project" value="UniProtKB-EC"/>
</dbReference>
<dbReference type="Pfam" id="PF00990">
    <property type="entry name" value="GGDEF"/>
    <property type="match status" value="1"/>
</dbReference>
<dbReference type="SMART" id="SM00091">
    <property type="entry name" value="PAS"/>
    <property type="match status" value="1"/>
</dbReference>
<dbReference type="PANTHER" id="PTHR44757:SF4">
    <property type="entry name" value="DIGUANYLATE CYCLASE DGCE-RELATED"/>
    <property type="match status" value="1"/>
</dbReference>
<dbReference type="NCBIfam" id="TIGR00254">
    <property type="entry name" value="GGDEF"/>
    <property type="match status" value="1"/>
</dbReference>
<evidence type="ECO:0000256" key="1">
    <source>
        <dbReference type="SAM" id="Phobius"/>
    </source>
</evidence>
<gene>
    <name evidence="4" type="ORF">ACBP88_09835</name>
</gene>
<dbReference type="Gene3D" id="3.30.450.20">
    <property type="entry name" value="PAS domain"/>
    <property type="match status" value="3"/>
</dbReference>
<evidence type="ECO:0000313" key="4">
    <source>
        <dbReference type="EMBL" id="MEZ2739740.1"/>
    </source>
</evidence>
<dbReference type="InterPro" id="IPR035965">
    <property type="entry name" value="PAS-like_dom_sf"/>
</dbReference>
<keyword evidence="5" id="KW-1185">Reference proteome</keyword>
<dbReference type="SUPFAM" id="SSF55073">
    <property type="entry name" value="Nucleotide cyclase"/>
    <property type="match status" value="1"/>
</dbReference>
<dbReference type="Gene3D" id="3.30.70.270">
    <property type="match status" value="1"/>
</dbReference>
<dbReference type="SMART" id="SM00267">
    <property type="entry name" value="GGDEF"/>
    <property type="match status" value="1"/>
</dbReference>
<dbReference type="CDD" id="cd12915">
    <property type="entry name" value="PDC2_DGC_like"/>
    <property type="match status" value="1"/>
</dbReference>
<name>A0ABV4ID21_9BURK</name>
<sequence length="643" mass="70559">MMKSMLFRFLSHRVAWLAVVVSLGIGALFAHTMWSMHQEHWDYQLRTNTNLSSTLAKGLEWSLDAVDLSLQKTAIALNEVRALEGQEDSESHRTLLDSLWRDIHNSDLLVLDDQGRVVHRALGVKSVGKQFVSHDFFQAFRVHQFPGVFIGQPTKELRMGEYVLPIARAIRGKYGVLNGVVVGMLRMQEINAWLSTMDLGAHSGVNVIREDGLVLTRFPYQETTAPHSLAGSGNLAQFVAVPQGSFVGTAVIDGVERLYTHNRVGHFPVVVNVAQSTHSIFQSWRRNAWQLAGFAALLMVSCLGLAVLFVRELTRREATEADLFTEKERMRLTLQSIGDAVVCTDAQGHITYLNPVARQITGLEMREVEHHPIEVLHALPYAVAGGAQASALRRALESGKTVDRSRTTLLHRGSGELLEMDESASLVKSFDGHVLGAVAVLRDVTVAAAHEARMQRLAFHDVLTGLPNRTLLQDRAQQAMAHSKRTGDMLAVLYLDLDGFKQINDSLGHQAGDAALVHAAKALQASVRESDTVCRLGGDEFVILLCELASKTHLQSIAHKVQQACATPFVWQGASYVLHASGGVALYPDHALQWDALLHCADTAMYASKQAGRHQIRLYQIHAEAALLARAEVAGQAVVGPKA</sequence>
<dbReference type="EC" id="2.7.7.65" evidence="4"/>
<dbReference type="Proteomes" id="UP001567350">
    <property type="component" value="Unassembled WGS sequence"/>
</dbReference>
<dbReference type="InterPro" id="IPR054327">
    <property type="entry name" value="His-kinase-like_sensor"/>
</dbReference>
<dbReference type="InterPro" id="IPR000160">
    <property type="entry name" value="GGDEF_dom"/>
</dbReference>
<dbReference type="CDD" id="cd12914">
    <property type="entry name" value="PDC1_DGC_like"/>
    <property type="match status" value="1"/>
</dbReference>
<organism evidence="4 5">
    <name type="scientific">Comamonas jiangduensis</name>
    <dbReference type="NCBI Taxonomy" id="1194168"/>
    <lineage>
        <taxon>Bacteria</taxon>
        <taxon>Pseudomonadati</taxon>
        <taxon>Pseudomonadota</taxon>
        <taxon>Betaproteobacteria</taxon>
        <taxon>Burkholderiales</taxon>
        <taxon>Comamonadaceae</taxon>
        <taxon>Comamonas</taxon>
    </lineage>
</organism>
<dbReference type="PROSITE" id="PS50112">
    <property type="entry name" value="PAS"/>
    <property type="match status" value="1"/>
</dbReference>
<dbReference type="InterPro" id="IPR013656">
    <property type="entry name" value="PAS_4"/>
</dbReference>
<dbReference type="SUPFAM" id="SSF55785">
    <property type="entry name" value="PYP-like sensor domain (PAS domain)"/>
    <property type="match status" value="1"/>
</dbReference>
<keyword evidence="1" id="KW-0472">Membrane</keyword>
<dbReference type="PANTHER" id="PTHR44757">
    <property type="entry name" value="DIGUANYLATE CYCLASE DGCP"/>
    <property type="match status" value="1"/>
</dbReference>
<dbReference type="InterPro" id="IPR052155">
    <property type="entry name" value="Biofilm_reg_signaling"/>
</dbReference>
<dbReference type="CDD" id="cd01949">
    <property type="entry name" value="GGDEF"/>
    <property type="match status" value="1"/>
</dbReference>
<dbReference type="RefSeq" id="WP_370892071.1">
    <property type="nucleotide sequence ID" value="NZ_JBGJLR010000009.1"/>
</dbReference>
<dbReference type="CDD" id="cd00130">
    <property type="entry name" value="PAS"/>
    <property type="match status" value="1"/>
</dbReference>
<proteinExistence type="predicted"/>
<keyword evidence="1" id="KW-1133">Transmembrane helix</keyword>
<evidence type="ECO:0000259" key="2">
    <source>
        <dbReference type="PROSITE" id="PS50112"/>
    </source>
</evidence>
<protein>
    <submittedName>
        <fullName evidence="4">Diguanylate cyclase domain-containing protein</fullName>
        <ecNumber evidence="4">2.7.7.65</ecNumber>
    </submittedName>
</protein>
<dbReference type="InterPro" id="IPR000014">
    <property type="entry name" value="PAS"/>
</dbReference>
<dbReference type="EMBL" id="JBGJLR010000009">
    <property type="protein sequence ID" value="MEZ2739740.1"/>
    <property type="molecule type" value="Genomic_DNA"/>
</dbReference>
<reference evidence="4 5" key="1">
    <citation type="submission" date="2024-08" db="EMBL/GenBank/DDBJ databases">
        <authorList>
            <person name="Feng Z."/>
            <person name="Ronholm J."/>
        </authorList>
    </citation>
    <scope>NUCLEOTIDE SEQUENCE [LARGE SCALE GENOMIC DNA]</scope>
    <source>
        <strain evidence="4 5">4-AB0-8</strain>
    </source>
</reference>
<evidence type="ECO:0000313" key="5">
    <source>
        <dbReference type="Proteomes" id="UP001567350"/>
    </source>
</evidence>
<feature type="domain" description="GGDEF" evidence="3">
    <location>
        <begin position="488"/>
        <end position="621"/>
    </location>
</feature>
<feature type="transmembrane region" description="Helical" evidence="1">
    <location>
        <begin position="288"/>
        <end position="310"/>
    </location>
</feature>
<dbReference type="InterPro" id="IPR043128">
    <property type="entry name" value="Rev_trsase/Diguanyl_cyclase"/>
</dbReference>
<dbReference type="Pfam" id="PF08448">
    <property type="entry name" value="PAS_4"/>
    <property type="match status" value="1"/>
</dbReference>
<dbReference type="PROSITE" id="PS50887">
    <property type="entry name" value="GGDEF"/>
    <property type="match status" value="1"/>
</dbReference>
<evidence type="ECO:0000259" key="3">
    <source>
        <dbReference type="PROSITE" id="PS50887"/>
    </source>
</evidence>
<accession>A0ABV4ID21</accession>
<keyword evidence="4" id="KW-0548">Nucleotidyltransferase</keyword>
<dbReference type="InterPro" id="IPR029787">
    <property type="entry name" value="Nucleotide_cyclase"/>
</dbReference>
<comment type="caution">
    <text evidence="4">The sequence shown here is derived from an EMBL/GenBank/DDBJ whole genome shotgun (WGS) entry which is preliminary data.</text>
</comment>
<dbReference type="Pfam" id="PF22588">
    <property type="entry name" value="dCache_1_like"/>
    <property type="match status" value="1"/>
</dbReference>
<keyword evidence="4" id="KW-0808">Transferase</keyword>
<feature type="domain" description="PAS" evidence="2">
    <location>
        <begin position="326"/>
        <end position="399"/>
    </location>
</feature>
<keyword evidence="1" id="KW-0812">Transmembrane</keyword>